<sequence>MPQFAIIDAGKEYCIVPLTPAAMHYAAQCRGKMTYSKRTIAQSAVKRMEEKLGQRIKREVYK</sequence>
<dbReference type="Proteomes" id="UP000192738">
    <property type="component" value="Unassembled WGS sequence"/>
</dbReference>
<proteinExistence type="predicted"/>
<organism evidence="1 2">
    <name type="scientific">Sporomusa malonica</name>
    <dbReference type="NCBI Taxonomy" id="112901"/>
    <lineage>
        <taxon>Bacteria</taxon>
        <taxon>Bacillati</taxon>
        <taxon>Bacillota</taxon>
        <taxon>Negativicutes</taxon>
        <taxon>Selenomonadales</taxon>
        <taxon>Sporomusaceae</taxon>
        <taxon>Sporomusa</taxon>
    </lineage>
</organism>
<evidence type="ECO:0000313" key="2">
    <source>
        <dbReference type="Proteomes" id="UP000192738"/>
    </source>
</evidence>
<accession>A0A1W2CNP3</accession>
<dbReference type="AlphaFoldDB" id="A0A1W2CNP3"/>
<dbReference type="STRING" id="112901.SAMN04488500_11158"/>
<dbReference type="RefSeq" id="WP_084576307.1">
    <property type="nucleotide sequence ID" value="NZ_CP155572.1"/>
</dbReference>
<reference evidence="1 2" key="1">
    <citation type="submission" date="2017-04" db="EMBL/GenBank/DDBJ databases">
        <authorList>
            <person name="Afonso C.L."/>
            <person name="Miller P.J."/>
            <person name="Scott M.A."/>
            <person name="Spackman E."/>
            <person name="Goraichik I."/>
            <person name="Dimitrov K.M."/>
            <person name="Suarez D.L."/>
            <person name="Swayne D.E."/>
        </authorList>
    </citation>
    <scope>NUCLEOTIDE SEQUENCE [LARGE SCALE GENOMIC DNA]</scope>
    <source>
        <strain evidence="1 2">DSM 5090</strain>
    </source>
</reference>
<name>A0A1W2CNP3_9FIRM</name>
<gene>
    <name evidence="1" type="ORF">SAMN04488500_11158</name>
</gene>
<protein>
    <submittedName>
        <fullName evidence="1">Uncharacterized protein</fullName>
    </submittedName>
</protein>
<dbReference type="OrthoDB" id="1684518at2"/>
<dbReference type="EMBL" id="FWXI01000011">
    <property type="protein sequence ID" value="SMC86821.1"/>
    <property type="molecule type" value="Genomic_DNA"/>
</dbReference>
<evidence type="ECO:0000313" key="1">
    <source>
        <dbReference type="EMBL" id="SMC86821.1"/>
    </source>
</evidence>
<keyword evidence="2" id="KW-1185">Reference proteome</keyword>